<dbReference type="InterPro" id="IPR036291">
    <property type="entry name" value="NAD(P)-bd_dom_sf"/>
</dbReference>
<reference evidence="2 3" key="1">
    <citation type="submission" date="2014-04" db="EMBL/GenBank/DDBJ databases">
        <title>Evolutionary Origins and Diversification of the Mycorrhizal Mutualists.</title>
        <authorList>
            <consortium name="DOE Joint Genome Institute"/>
            <consortium name="Mycorrhizal Genomics Consortium"/>
            <person name="Kohler A."/>
            <person name="Kuo A."/>
            <person name="Nagy L.G."/>
            <person name="Floudas D."/>
            <person name="Copeland A."/>
            <person name="Barry K.W."/>
            <person name="Cichocki N."/>
            <person name="Veneault-Fourrey C."/>
            <person name="LaButti K."/>
            <person name="Lindquist E.A."/>
            <person name="Lipzen A."/>
            <person name="Lundell T."/>
            <person name="Morin E."/>
            <person name="Murat C."/>
            <person name="Riley R."/>
            <person name="Ohm R."/>
            <person name="Sun H."/>
            <person name="Tunlid A."/>
            <person name="Henrissat B."/>
            <person name="Grigoriev I.V."/>
            <person name="Hibbett D.S."/>
            <person name="Martin F."/>
        </authorList>
    </citation>
    <scope>NUCLEOTIDE SEQUENCE [LARGE SCALE GENOMIC DNA]</scope>
    <source>
        <strain evidence="2 3">FD-317 M1</strain>
    </source>
</reference>
<dbReference type="OrthoDB" id="2130169at2759"/>
<dbReference type="Gene3D" id="3.40.50.720">
    <property type="entry name" value="NAD(P)-binding Rossmann-like Domain"/>
    <property type="match status" value="1"/>
</dbReference>
<dbReference type="GO" id="GO:0004029">
    <property type="term" value="F:aldehyde dehydrogenase (NAD+) activity"/>
    <property type="evidence" value="ECO:0007669"/>
    <property type="project" value="TreeGrafter"/>
</dbReference>
<dbReference type="PANTHER" id="PTHR48079:SF6">
    <property type="entry name" value="NAD(P)-BINDING DOMAIN-CONTAINING PROTEIN-RELATED"/>
    <property type="match status" value="1"/>
</dbReference>
<dbReference type="Pfam" id="PF05368">
    <property type="entry name" value="NmrA"/>
    <property type="match status" value="1"/>
</dbReference>
<dbReference type="GO" id="GO:0005737">
    <property type="term" value="C:cytoplasm"/>
    <property type="evidence" value="ECO:0007669"/>
    <property type="project" value="TreeGrafter"/>
</dbReference>
<dbReference type="SUPFAM" id="SSF51735">
    <property type="entry name" value="NAD(P)-binding Rossmann-fold domains"/>
    <property type="match status" value="1"/>
</dbReference>
<accession>A0A0D0CQV3</accession>
<dbReference type="HOGENOM" id="CLU_007383_12_2_1"/>
<protein>
    <recommendedName>
        <fullName evidence="1">NmrA-like domain-containing protein</fullName>
    </recommendedName>
</protein>
<gene>
    <name evidence="2" type="ORF">GYMLUDRAFT_45708</name>
</gene>
<evidence type="ECO:0000313" key="3">
    <source>
        <dbReference type="Proteomes" id="UP000053593"/>
    </source>
</evidence>
<name>A0A0D0CQV3_9AGAR</name>
<dbReference type="AlphaFoldDB" id="A0A0D0CQV3"/>
<evidence type="ECO:0000259" key="1">
    <source>
        <dbReference type="Pfam" id="PF05368"/>
    </source>
</evidence>
<evidence type="ECO:0000313" key="2">
    <source>
        <dbReference type="EMBL" id="KIK57878.1"/>
    </source>
</evidence>
<dbReference type="EMBL" id="KN834788">
    <property type="protein sequence ID" value="KIK57878.1"/>
    <property type="molecule type" value="Genomic_DNA"/>
</dbReference>
<feature type="domain" description="NmrA-like" evidence="1">
    <location>
        <begin position="6"/>
        <end position="79"/>
    </location>
</feature>
<dbReference type="InterPro" id="IPR051783">
    <property type="entry name" value="NAD(P)-dependent_oxidoreduct"/>
</dbReference>
<sequence length="340" mass="36946">MSVASVFLLGATGYVGGHILTSLAKDYPEFPVRALVRNLTPEKTAALKALHAKIDPIEGSLADLKLIEEEAKKADIVINFGTVGDLPSVEALLRGQLARSDTKPTIIPIHIYLSGTGLLADGSKGELWAPEELWIDTKYDSSSLEKSKVELMKNDCLAIVEAEKTGKIRTMIMCPGIIYGIGAGLQKISSTHRVYLDFIFEHKTGYSGTFGPGRNVYGFVHIQDIADAVSMLIQKVLAAESLGTVETGFYFVVSKYMVSSKDLCSIIGDTLYKKGLVSKPGATPYPPPLAELGDENMNLILNSNTIGYAERLSKMGWTAKHTEAVNFFESVPREIELALK</sequence>
<dbReference type="Proteomes" id="UP000053593">
    <property type="component" value="Unassembled WGS sequence"/>
</dbReference>
<keyword evidence="3" id="KW-1185">Reference proteome</keyword>
<organism evidence="2 3">
    <name type="scientific">Collybiopsis luxurians FD-317 M1</name>
    <dbReference type="NCBI Taxonomy" id="944289"/>
    <lineage>
        <taxon>Eukaryota</taxon>
        <taxon>Fungi</taxon>
        <taxon>Dikarya</taxon>
        <taxon>Basidiomycota</taxon>
        <taxon>Agaricomycotina</taxon>
        <taxon>Agaricomycetes</taxon>
        <taxon>Agaricomycetidae</taxon>
        <taxon>Agaricales</taxon>
        <taxon>Marasmiineae</taxon>
        <taxon>Omphalotaceae</taxon>
        <taxon>Collybiopsis</taxon>
        <taxon>Collybiopsis luxurians</taxon>
    </lineage>
</organism>
<proteinExistence type="predicted"/>
<dbReference type="PANTHER" id="PTHR48079">
    <property type="entry name" value="PROTEIN YEEZ"/>
    <property type="match status" value="1"/>
</dbReference>
<dbReference type="InterPro" id="IPR008030">
    <property type="entry name" value="NmrA-like"/>
</dbReference>